<gene>
    <name evidence="2" type="primary">groES</name>
</gene>
<dbReference type="InterPro" id="IPR037124">
    <property type="entry name" value="Chaperonin_GroES_sf"/>
</dbReference>
<dbReference type="GO" id="GO:0044183">
    <property type="term" value="F:protein folding chaperone"/>
    <property type="evidence" value="ECO:0007669"/>
    <property type="project" value="InterPro"/>
</dbReference>
<dbReference type="SUPFAM" id="SSF50129">
    <property type="entry name" value="GroES-like"/>
    <property type="match status" value="1"/>
</dbReference>
<reference evidence="2" key="1">
    <citation type="submission" date="2016-03" db="EMBL/GenBank/DDBJ databases">
        <title>Novel chaperonins are prevalent in the virioplankton and link to viral biology and ecology.</title>
        <authorList>
            <person name="Marine R.L."/>
            <person name="Nasko D.J."/>
            <person name="Polson S.W."/>
            <person name="Wommack K.E."/>
        </authorList>
    </citation>
    <scope>NUCLEOTIDE SEQUENCE</scope>
</reference>
<accession>A0A221S374</accession>
<evidence type="ECO:0000256" key="1">
    <source>
        <dbReference type="ARBA" id="ARBA00023186"/>
    </source>
</evidence>
<dbReference type="InterPro" id="IPR011032">
    <property type="entry name" value="GroES-like_sf"/>
</dbReference>
<dbReference type="InterPro" id="IPR020818">
    <property type="entry name" value="Chaperonin_GroES"/>
</dbReference>
<protein>
    <submittedName>
        <fullName evidence="2">Co-chaperonin GroES</fullName>
    </submittedName>
</protein>
<dbReference type="Pfam" id="PF00166">
    <property type="entry name" value="Cpn10"/>
    <property type="match status" value="1"/>
</dbReference>
<evidence type="ECO:0000313" key="2">
    <source>
        <dbReference type="EMBL" id="ASN63362.1"/>
    </source>
</evidence>
<dbReference type="Gene3D" id="2.30.33.40">
    <property type="entry name" value="GroES chaperonin"/>
    <property type="match status" value="1"/>
</dbReference>
<organism evidence="2">
    <name type="scientific">uncultured virus</name>
    <dbReference type="NCBI Taxonomy" id="340016"/>
    <lineage>
        <taxon>Viruses</taxon>
        <taxon>environmental samples</taxon>
    </lineage>
</organism>
<proteinExistence type="predicted"/>
<name>A0A221S374_9VIRU</name>
<keyword evidence="1" id="KW-0143">Chaperone</keyword>
<sequence length="152" mass="16785">MTETITVGGVGATAELSPAMTALEAKRAAQIEKEEKEQKELEEAIPKPTGYHVLIALPNVEETYGNSGLVKSSQTLRDEHILSTIGLVLDMGKQAYNDKDRFPTGPWCKTGDYVMFRANTGTRFKLGRQEYRLMNDDSIQAVVPNPRAISRA</sequence>
<dbReference type="GO" id="GO:0005524">
    <property type="term" value="F:ATP binding"/>
    <property type="evidence" value="ECO:0007669"/>
    <property type="project" value="InterPro"/>
</dbReference>
<dbReference type="EMBL" id="KU970768">
    <property type="protein sequence ID" value="ASN63362.1"/>
    <property type="molecule type" value="Genomic_DNA"/>
</dbReference>
<dbReference type="CDD" id="cd00320">
    <property type="entry name" value="cpn10"/>
    <property type="match status" value="1"/>
</dbReference>